<sequence>MEATTVVTKPEISYADLGRALLWVVEVDEVAYLGVNTSVVTLKHPHAPVVIQIDPLGATRFEKEEPTESVDASDHQAIAMWIAAGFHLSLSLATLKNAQEQVASEVLG</sequence>
<evidence type="ECO:0000313" key="2">
    <source>
        <dbReference type="Proteomes" id="UP000467148"/>
    </source>
</evidence>
<reference evidence="1 2" key="1">
    <citation type="journal article" date="2019" name="Emerg. Microbes Infect.">
        <title>Comprehensive subspecies identification of 175 nontuberculous mycobacteria species based on 7547 genomic profiles.</title>
        <authorList>
            <person name="Matsumoto Y."/>
            <person name="Kinjo T."/>
            <person name="Motooka D."/>
            <person name="Nabeya D."/>
            <person name="Jung N."/>
            <person name="Uechi K."/>
            <person name="Horii T."/>
            <person name="Iida T."/>
            <person name="Fujita J."/>
            <person name="Nakamura S."/>
        </authorList>
    </citation>
    <scope>NUCLEOTIDE SEQUENCE [LARGE SCALE GENOMIC DNA]</scope>
    <source>
        <strain evidence="1 2">JCM 30396</strain>
    </source>
</reference>
<gene>
    <name evidence="1" type="ORF">MHEL_04370</name>
</gene>
<dbReference type="Proteomes" id="UP000467148">
    <property type="component" value="Chromosome"/>
</dbReference>
<keyword evidence="2" id="KW-1185">Reference proteome</keyword>
<protein>
    <submittedName>
        <fullName evidence="1">Uncharacterized protein</fullName>
    </submittedName>
</protein>
<dbReference type="AlphaFoldDB" id="A0A7I7SYT6"/>
<dbReference type="RefSeq" id="WP_163746041.1">
    <property type="nucleotide sequence ID" value="NZ_AP022596.1"/>
</dbReference>
<organism evidence="1 2">
    <name type="scientific">Mycolicibacterium helvum</name>
    <dbReference type="NCBI Taxonomy" id="1534349"/>
    <lineage>
        <taxon>Bacteria</taxon>
        <taxon>Bacillati</taxon>
        <taxon>Actinomycetota</taxon>
        <taxon>Actinomycetes</taxon>
        <taxon>Mycobacteriales</taxon>
        <taxon>Mycobacteriaceae</taxon>
        <taxon>Mycolicibacterium</taxon>
    </lineage>
</organism>
<accession>A0A7I7SYT6</accession>
<dbReference type="EMBL" id="AP022596">
    <property type="protein sequence ID" value="BBY62194.1"/>
    <property type="molecule type" value="Genomic_DNA"/>
</dbReference>
<dbReference type="KEGG" id="mhev:MHEL_04370"/>
<evidence type="ECO:0000313" key="1">
    <source>
        <dbReference type="EMBL" id="BBY62194.1"/>
    </source>
</evidence>
<proteinExistence type="predicted"/>
<name>A0A7I7SYT6_9MYCO</name>